<dbReference type="Gene3D" id="1.10.10.60">
    <property type="entry name" value="Homeodomain-like"/>
    <property type="match status" value="1"/>
</dbReference>
<dbReference type="InterPro" id="IPR018060">
    <property type="entry name" value="HTH_AraC"/>
</dbReference>
<sequence>MEQDSAIHIRLKEGGAANYIEAVNKTIGGKQNDNLVLIEQGDIKMKASFYSFIDEFDMIVSHINYHKDIIIEREPDNRPDFYHFNLINQGQVKQNYQDSLKYTQAGSSNGVFIYNGLFPFTSVFAQRNDIQTVGYKFSRKALAKIMPEAVGLLDDLFGDQEPKAYHTAVNKELDRLLDELFFYDNASYGRIPLSVAKGLEILPLLMKTLQSQLDKDELNGLHIDDYNRLLKVKDYLLQHLEDKVNIEDIADMFAVSLSKLKRDFKTLYDTTIYAFYTQAKMDEAYRRLRTGDYTVTEVGYDLGYQSISKFSLMFKKVKGINPKDVVPL</sequence>
<proteinExistence type="predicted"/>
<name>A0ABS5KAB3_9BACT</name>
<accession>A0ABS5KAB3</accession>
<dbReference type="PROSITE" id="PS01124">
    <property type="entry name" value="HTH_ARAC_FAMILY_2"/>
    <property type="match status" value="1"/>
</dbReference>
<dbReference type="Pfam" id="PF12833">
    <property type="entry name" value="HTH_18"/>
    <property type="match status" value="1"/>
</dbReference>
<dbReference type="InterPro" id="IPR053142">
    <property type="entry name" value="PchR_regulatory_protein"/>
</dbReference>
<dbReference type="SMART" id="SM00342">
    <property type="entry name" value="HTH_ARAC"/>
    <property type="match status" value="1"/>
</dbReference>
<dbReference type="Proteomes" id="UP000721861">
    <property type="component" value="Unassembled WGS sequence"/>
</dbReference>
<reference evidence="4 5" key="1">
    <citation type="journal article" date="2014" name="Int. J. Syst. Evol. Microbiol.">
        <title>Carboxylicivirga gen. nov. in the family Marinilabiliaceae with two novel species, Carboxylicivirga mesophila sp. nov. and Carboxylicivirga taeanensis sp. nov., and reclassification of Cytophaga fermentans as Saccharicrinis fermentans gen. nov., comb. nov.</title>
        <authorList>
            <person name="Yang S.H."/>
            <person name="Seo H.S."/>
            <person name="Woo J.H."/>
            <person name="Oh H.M."/>
            <person name="Jang H."/>
            <person name="Lee J.H."/>
            <person name="Kim S.J."/>
            <person name="Kwon K.K."/>
        </authorList>
    </citation>
    <scope>NUCLEOTIDE SEQUENCE [LARGE SCALE GENOMIC DNA]</scope>
    <source>
        <strain evidence="4 5">JCM 18290</strain>
    </source>
</reference>
<dbReference type="PANTHER" id="PTHR47893">
    <property type="entry name" value="REGULATORY PROTEIN PCHR"/>
    <property type="match status" value="1"/>
</dbReference>
<dbReference type="EMBL" id="JAGUCN010000011">
    <property type="protein sequence ID" value="MBS2211974.1"/>
    <property type="molecule type" value="Genomic_DNA"/>
</dbReference>
<gene>
    <name evidence="4" type="ORF">KEM09_11195</name>
</gene>
<dbReference type="RefSeq" id="WP_212228351.1">
    <property type="nucleotide sequence ID" value="NZ_JAGUCN010000011.1"/>
</dbReference>
<evidence type="ECO:0000313" key="4">
    <source>
        <dbReference type="EMBL" id="MBS2211974.1"/>
    </source>
</evidence>
<protein>
    <submittedName>
        <fullName evidence="4">Helix-turn-helix transcriptional regulator</fullName>
    </submittedName>
</protein>
<feature type="domain" description="HTH araC/xylS-type" evidence="3">
    <location>
        <begin position="230"/>
        <end position="328"/>
    </location>
</feature>
<dbReference type="SUPFAM" id="SSF46689">
    <property type="entry name" value="Homeodomain-like"/>
    <property type="match status" value="2"/>
</dbReference>
<evidence type="ECO:0000256" key="2">
    <source>
        <dbReference type="ARBA" id="ARBA00023163"/>
    </source>
</evidence>
<evidence type="ECO:0000256" key="1">
    <source>
        <dbReference type="ARBA" id="ARBA00023015"/>
    </source>
</evidence>
<keyword evidence="1" id="KW-0805">Transcription regulation</keyword>
<keyword evidence="5" id="KW-1185">Reference proteome</keyword>
<comment type="caution">
    <text evidence="4">The sequence shown here is derived from an EMBL/GenBank/DDBJ whole genome shotgun (WGS) entry which is preliminary data.</text>
</comment>
<keyword evidence="2" id="KW-0804">Transcription</keyword>
<dbReference type="InterPro" id="IPR009057">
    <property type="entry name" value="Homeodomain-like_sf"/>
</dbReference>
<organism evidence="4 5">
    <name type="scientific">Carboxylicivirga mesophila</name>
    <dbReference type="NCBI Taxonomy" id="1166478"/>
    <lineage>
        <taxon>Bacteria</taxon>
        <taxon>Pseudomonadati</taxon>
        <taxon>Bacteroidota</taxon>
        <taxon>Bacteroidia</taxon>
        <taxon>Marinilabiliales</taxon>
        <taxon>Marinilabiliaceae</taxon>
        <taxon>Carboxylicivirga</taxon>
    </lineage>
</organism>
<dbReference type="PANTHER" id="PTHR47893:SF1">
    <property type="entry name" value="REGULATORY PROTEIN PCHR"/>
    <property type="match status" value="1"/>
</dbReference>
<evidence type="ECO:0000259" key="3">
    <source>
        <dbReference type="PROSITE" id="PS01124"/>
    </source>
</evidence>
<evidence type="ECO:0000313" key="5">
    <source>
        <dbReference type="Proteomes" id="UP000721861"/>
    </source>
</evidence>